<dbReference type="KEGG" id="rher:EHE19_000020"/>
<name>A0A4U7JG93_9FIRM</name>
<dbReference type="PANTHER" id="PTHR32182">
    <property type="entry name" value="DNA REPLICATION AND REPAIR PROTEIN RECF"/>
    <property type="match status" value="1"/>
</dbReference>
<comment type="subcellular location">
    <subcellularLocation>
        <location evidence="1 12 13">Cytoplasm</location>
    </subcellularLocation>
</comment>
<keyword evidence="16" id="KW-1185">Reference proteome</keyword>
<dbReference type="GO" id="GO:0006302">
    <property type="term" value="P:double-strand break repair"/>
    <property type="evidence" value="ECO:0007669"/>
    <property type="project" value="TreeGrafter"/>
</dbReference>
<dbReference type="Gene3D" id="3.40.50.300">
    <property type="entry name" value="P-loop containing nucleotide triphosphate hydrolases"/>
    <property type="match status" value="1"/>
</dbReference>
<dbReference type="SUPFAM" id="SSF52540">
    <property type="entry name" value="P-loop containing nucleoside triphosphate hydrolases"/>
    <property type="match status" value="1"/>
</dbReference>
<dbReference type="GO" id="GO:0003697">
    <property type="term" value="F:single-stranded DNA binding"/>
    <property type="evidence" value="ECO:0007669"/>
    <property type="project" value="UniProtKB-UniRule"/>
</dbReference>
<dbReference type="GO" id="GO:0005737">
    <property type="term" value="C:cytoplasm"/>
    <property type="evidence" value="ECO:0007669"/>
    <property type="project" value="UniProtKB-SubCell"/>
</dbReference>
<feature type="binding site" evidence="12">
    <location>
        <begin position="30"/>
        <end position="37"/>
    </location>
    <ligand>
        <name>ATP</name>
        <dbReference type="ChEBI" id="CHEBI:30616"/>
    </ligand>
</feature>
<organism evidence="15 16">
    <name type="scientific">Ruminiclostridium herbifermentans</name>
    <dbReference type="NCBI Taxonomy" id="2488810"/>
    <lineage>
        <taxon>Bacteria</taxon>
        <taxon>Bacillati</taxon>
        <taxon>Bacillota</taxon>
        <taxon>Clostridia</taxon>
        <taxon>Eubacteriales</taxon>
        <taxon>Oscillospiraceae</taxon>
        <taxon>Ruminiclostridium</taxon>
    </lineage>
</organism>
<evidence type="ECO:0000313" key="16">
    <source>
        <dbReference type="Proteomes" id="UP000306409"/>
    </source>
</evidence>
<dbReference type="EMBL" id="CP061336">
    <property type="protein sequence ID" value="QNU66985.1"/>
    <property type="molecule type" value="Genomic_DNA"/>
</dbReference>
<evidence type="ECO:0000256" key="8">
    <source>
        <dbReference type="ARBA" id="ARBA00022840"/>
    </source>
</evidence>
<dbReference type="PROSITE" id="PS00618">
    <property type="entry name" value="RECF_2"/>
    <property type="match status" value="1"/>
</dbReference>
<dbReference type="RefSeq" id="WP_137697053.1">
    <property type="nucleotide sequence ID" value="NZ_CP061336.1"/>
</dbReference>
<comment type="function">
    <text evidence="12 13">The RecF protein is involved in DNA metabolism; it is required for DNA replication and normal SOS inducibility. RecF binds preferentially to single-stranded, linear DNA. It also seems to bind ATP.</text>
</comment>
<keyword evidence="4 12" id="KW-0963">Cytoplasm</keyword>
<evidence type="ECO:0000259" key="14">
    <source>
        <dbReference type="Pfam" id="PF02463"/>
    </source>
</evidence>
<dbReference type="Pfam" id="PF02463">
    <property type="entry name" value="SMC_N"/>
    <property type="match status" value="1"/>
</dbReference>
<reference evidence="15 16" key="1">
    <citation type="submission" date="2020-09" db="EMBL/GenBank/DDBJ databases">
        <title>Characterization and genome sequencing of Ruminiclostridium sp. nov. MA18.</title>
        <authorList>
            <person name="Rettenmaier R."/>
            <person name="Kowollik M.-L."/>
            <person name="Liebl W."/>
            <person name="Zverlov V."/>
        </authorList>
    </citation>
    <scope>NUCLEOTIDE SEQUENCE [LARGE SCALE GENOMIC DNA]</scope>
    <source>
        <strain evidence="15 16">MA18</strain>
    </source>
</reference>
<evidence type="ECO:0000256" key="5">
    <source>
        <dbReference type="ARBA" id="ARBA00022705"/>
    </source>
</evidence>
<dbReference type="Gene3D" id="1.20.1050.90">
    <property type="entry name" value="RecF/RecN/SMC, N-terminal domain"/>
    <property type="match status" value="1"/>
</dbReference>
<proteinExistence type="inferred from homology"/>
<evidence type="ECO:0000256" key="3">
    <source>
        <dbReference type="ARBA" id="ARBA00020170"/>
    </source>
</evidence>
<dbReference type="PANTHER" id="PTHR32182:SF0">
    <property type="entry name" value="DNA REPLICATION AND REPAIR PROTEIN RECF"/>
    <property type="match status" value="1"/>
</dbReference>
<dbReference type="GO" id="GO:0006260">
    <property type="term" value="P:DNA replication"/>
    <property type="evidence" value="ECO:0007669"/>
    <property type="project" value="UniProtKB-UniRule"/>
</dbReference>
<dbReference type="GO" id="GO:0005524">
    <property type="term" value="F:ATP binding"/>
    <property type="evidence" value="ECO:0007669"/>
    <property type="project" value="UniProtKB-UniRule"/>
</dbReference>
<evidence type="ECO:0000256" key="2">
    <source>
        <dbReference type="ARBA" id="ARBA00008016"/>
    </source>
</evidence>
<evidence type="ECO:0000256" key="11">
    <source>
        <dbReference type="ARBA" id="ARBA00023236"/>
    </source>
</evidence>
<keyword evidence="6 12" id="KW-0547">Nucleotide-binding</keyword>
<evidence type="ECO:0000256" key="13">
    <source>
        <dbReference type="RuleBase" id="RU000578"/>
    </source>
</evidence>
<evidence type="ECO:0000256" key="7">
    <source>
        <dbReference type="ARBA" id="ARBA00022763"/>
    </source>
</evidence>
<keyword evidence="8 12" id="KW-0067">ATP-binding</keyword>
<keyword evidence="10 12" id="KW-0234">DNA repair</keyword>
<evidence type="ECO:0000256" key="4">
    <source>
        <dbReference type="ARBA" id="ARBA00022490"/>
    </source>
</evidence>
<dbReference type="InterPro" id="IPR018078">
    <property type="entry name" value="DNA-binding_RecF_CS"/>
</dbReference>
<keyword evidence="11 12" id="KW-0742">SOS response</keyword>
<dbReference type="CDD" id="cd03242">
    <property type="entry name" value="ABC_RecF"/>
    <property type="match status" value="1"/>
</dbReference>
<feature type="domain" description="RecF/RecN/SMC N-terminal" evidence="14">
    <location>
        <begin position="3"/>
        <end position="352"/>
    </location>
</feature>
<dbReference type="Proteomes" id="UP000306409">
    <property type="component" value="Chromosome"/>
</dbReference>
<dbReference type="GO" id="GO:0000731">
    <property type="term" value="P:DNA synthesis involved in DNA repair"/>
    <property type="evidence" value="ECO:0007669"/>
    <property type="project" value="TreeGrafter"/>
</dbReference>
<dbReference type="InterPro" id="IPR003395">
    <property type="entry name" value="RecF/RecN/SMC_N"/>
</dbReference>
<dbReference type="HAMAP" id="MF_00365">
    <property type="entry name" value="RecF"/>
    <property type="match status" value="1"/>
</dbReference>
<accession>A0A4U7JG93</accession>
<protein>
    <recommendedName>
        <fullName evidence="3 12">DNA replication and repair protein RecF</fullName>
    </recommendedName>
</protein>
<dbReference type="AlphaFoldDB" id="A0A4U7JG93"/>
<evidence type="ECO:0000313" key="15">
    <source>
        <dbReference type="EMBL" id="QNU66985.1"/>
    </source>
</evidence>
<keyword evidence="7 12" id="KW-0227">DNA damage</keyword>
<evidence type="ECO:0000256" key="9">
    <source>
        <dbReference type="ARBA" id="ARBA00023125"/>
    </source>
</evidence>
<sequence length="377" mass="43959">MIVKSLFLDNFRNHRDTKIDFSDRFNIIYGNNGQGKTNILEAIYLCASGRSHRTSKDNELVMFNSDYFNINTQVFNNGLERNINIKYLNNQKRQIKINEIPIKKIGSLMGNLYAVLFSPEDLSIIKQGPGERRRFVDITLSQIKPTYFYNLQSLSKILKQRNILLKNLYSKSELVDTIDIWNYKLAEVAANIIIERRKFSEALSEFAQNQHKYISNNSEIITFNYECNFNYQNSDNKTEIMNIYLKLLEKSLNRDISLGYTSIGPHRDDYDILINNKSLKLYGSQGQQRSSVLSIKIAEIELINKETGQYPILLLDDVMSELDENRQKYLMESIKYVQTFITCTNDSKFKNILNNSARYFLIESGSVINCFENEHLH</sequence>
<dbReference type="OrthoDB" id="9803889at2"/>
<evidence type="ECO:0000256" key="12">
    <source>
        <dbReference type="HAMAP-Rule" id="MF_00365"/>
    </source>
</evidence>
<dbReference type="GO" id="GO:0009432">
    <property type="term" value="P:SOS response"/>
    <property type="evidence" value="ECO:0007669"/>
    <property type="project" value="UniProtKB-UniRule"/>
</dbReference>
<keyword evidence="9 12" id="KW-0238">DNA-binding</keyword>
<comment type="similarity">
    <text evidence="2 12 13">Belongs to the RecF family.</text>
</comment>
<dbReference type="NCBIfam" id="TIGR00611">
    <property type="entry name" value="recf"/>
    <property type="match status" value="1"/>
</dbReference>
<dbReference type="InterPro" id="IPR042174">
    <property type="entry name" value="RecF_2"/>
</dbReference>
<evidence type="ECO:0000256" key="1">
    <source>
        <dbReference type="ARBA" id="ARBA00004496"/>
    </source>
</evidence>
<dbReference type="InterPro" id="IPR001238">
    <property type="entry name" value="DNA-binding_RecF"/>
</dbReference>
<evidence type="ECO:0000256" key="10">
    <source>
        <dbReference type="ARBA" id="ARBA00023204"/>
    </source>
</evidence>
<dbReference type="InterPro" id="IPR027417">
    <property type="entry name" value="P-loop_NTPase"/>
</dbReference>
<evidence type="ECO:0000256" key="6">
    <source>
        <dbReference type="ARBA" id="ARBA00022741"/>
    </source>
</evidence>
<keyword evidence="5 12" id="KW-0235">DNA replication</keyword>
<gene>
    <name evidence="12 15" type="primary">recF</name>
    <name evidence="15" type="ORF">EHE19_000020</name>
</gene>